<keyword evidence="3 7" id="KW-0597">Phosphoprotein</keyword>
<dbReference type="SMART" id="SM00387">
    <property type="entry name" value="HATPase_c"/>
    <property type="match status" value="1"/>
</dbReference>
<dbReference type="FunFam" id="2.60.40.10:FF:000791">
    <property type="entry name" value="Two-component system sensor histidine kinase/response regulator"/>
    <property type="match status" value="1"/>
</dbReference>
<evidence type="ECO:0000256" key="5">
    <source>
        <dbReference type="ARBA" id="ARBA00022777"/>
    </source>
</evidence>
<evidence type="ECO:0000313" key="12">
    <source>
        <dbReference type="EMBL" id="MBC2604479.1"/>
    </source>
</evidence>
<dbReference type="InterPro" id="IPR005467">
    <property type="entry name" value="His_kinase_dom"/>
</dbReference>
<reference evidence="12 13" key="1">
    <citation type="submission" date="2020-07" db="EMBL/GenBank/DDBJ databases">
        <authorList>
            <person name="Feng X."/>
        </authorList>
    </citation>
    <scope>NUCLEOTIDE SEQUENCE [LARGE SCALE GENOMIC DNA]</scope>
    <source>
        <strain evidence="12 13">JCM23202</strain>
    </source>
</reference>
<dbReference type="EMBL" id="JACHVC010000001">
    <property type="protein sequence ID" value="MBC2604479.1"/>
    <property type="molecule type" value="Genomic_DNA"/>
</dbReference>
<dbReference type="InterPro" id="IPR003594">
    <property type="entry name" value="HATPase_dom"/>
</dbReference>
<dbReference type="CDD" id="cd00082">
    <property type="entry name" value="HisKA"/>
    <property type="match status" value="1"/>
</dbReference>
<dbReference type="InterPro" id="IPR011123">
    <property type="entry name" value="Y_Y_Y"/>
</dbReference>
<keyword evidence="13" id="KW-1185">Reference proteome</keyword>
<feature type="modified residue" description="4-aspartylphosphate" evidence="7">
    <location>
        <position position="1206"/>
    </location>
</feature>
<accession>A0A7X1B324</accession>
<evidence type="ECO:0000256" key="2">
    <source>
        <dbReference type="ARBA" id="ARBA00012438"/>
    </source>
</evidence>
<dbReference type="Gene3D" id="3.40.50.2300">
    <property type="match status" value="1"/>
</dbReference>
<dbReference type="FunFam" id="1.10.287.130:FF:000001">
    <property type="entry name" value="Two-component sensor histidine kinase"/>
    <property type="match status" value="1"/>
</dbReference>
<dbReference type="SUPFAM" id="SSF52172">
    <property type="entry name" value="CheY-like"/>
    <property type="match status" value="1"/>
</dbReference>
<dbReference type="CDD" id="cd00146">
    <property type="entry name" value="PKD"/>
    <property type="match status" value="1"/>
</dbReference>
<feature type="coiled-coil region" evidence="8">
    <location>
        <begin position="818"/>
        <end position="869"/>
    </location>
</feature>
<dbReference type="CDD" id="cd17546">
    <property type="entry name" value="REC_hyHK_CKI1_RcsC-like"/>
    <property type="match status" value="1"/>
</dbReference>
<keyword evidence="9" id="KW-1133">Transmembrane helix</keyword>
<dbReference type="InterPro" id="IPR015943">
    <property type="entry name" value="WD40/YVTN_repeat-like_dom_sf"/>
</dbReference>
<dbReference type="SMART" id="SM00388">
    <property type="entry name" value="HisKA"/>
    <property type="match status" value="1"/>
</dbReference>
<dbReference type="SMART" id="SM00448">
    <property type="entry name" value="REC"/>
    <property type="match status" value="1"/>
</dbReference>
<dbReference type="PANTHER" id="PTHR43547:SF2">
    <property type="entry name" value="HYBRID SIGNAL TRANSDUCTION HISTIDINE KINASE C"/>
    <property type="match status" value="1"/>
</dbReference>
<name>A0A7X1B324_9BACT</name>
<keyword evidence="9" id="KW-0812">Transmembrane</keyword>
<dbReference type="EC" id="2.7.13.3" evidence="2"/>
<evidence type="ECO:0000256" key="8">
    <source>
        <dbReference type="SAM" id="Coils"/>
    </source>
</evidence>
<dbReference type="Gene3D" id="1.10.287.130">
    <property type="match status" value="1"/>
</dbReference>
<organism evidence="12 13">
    <name type="scientific">Pelagicoccus albus</name>
    <dbReference type="NCBI Taxonomy" id="415222"/>
    <lineage>
        <taxon>Bacteria</taxon>
        <taxon>Pseudomonadati</taxon>
        <taxon>Verrucomicrobiota</taxon>
        <taxon>Opitutia</taxon>
        <taxon>Puniceicoccales</taxon>
        <taxon>Pelagicoccaceae</taxon>
        <taxon>Pelagicoccus</taxon>
    </lineage>
</organism>
<evidence type="ECO:0000256" key="9">
    <source>
        <dbReference type="SAM" id="Phobius"/>
    </source>
</evidence>
<evidence type="ECO:0000259" key="10">
    <source>
        <dbReference type="PROSITE" id="PS50109"/>
    </source>
</evidence>
<comment type="catalytic activity">
    <reaction evidence="1">
        <text>ATP + protein L-histidine = ADP + protein N-phospho-L-histidine.</text>
        <dbReference type="EC" id="2.7.13.3"/>
    </reaction>
</comment>
<keyword evidence="5" id="KW-0418">Kinase</keyword>
<evidence type="ECO:0000256" key="4">
    <source>
        <dbReference type="ARBA" id="ARBA00022679"/>
    </source>
</evidence>
<gene>
    <name evidence="12" type="ORF">H5P27_00245</name>
</gene>
<protein>
    <recommendedName>
        <fullName evidence="2">histidine kinase</fullName>
        <ecNumber evidence="2">2.7.13.3</ecNumber>
    </recommendedName>
</protein>
<feature type="transmembrane region" description="Helical" evidence="9">
    <location>
        <begin position="785"/>
        <end position="805"/>
    </location>
</feature>
<sequence>MLGSSLFAETSDLRHLRFRALKLEDDTQFSGSVNDIIQGPQGFIWFATDEGAHRYDGHNIKSFVHDNEDPRSIASSSVELFHLDGQNRLWMGTERGVSVYLPEIESFRNFPLDSDARQKGLLDRVAGIESDSEGQVYAVAESGIIYGFSETESVFHALNDESLGIVKSLDIDPRGRLWIGVNGSVFRFDPLMGEIVQFSEPFQSLQDATNFVESIAYVSDEEIWVATATQGAIVFNSLSEEAVESPRQLRGEGYGHLVKIDEFGNVWLGHSGGLTIRDELTGEVARYHAGRVDGDFPSSEIRSLMQDDRGNVWVGSSLHGVFVANKTKPFGRLAEYLGRPDGLETVVSAVMEDSSGNLWVGRNTSGIDVFPENGGLPTLLDYQAGAASSLPDGTVFSIFQDSRETIWVGVFRCGLARYRPESMDFEFFLHEEGNPNSLSGNDIRGIQEDDTGKLWLLVHGHGLSHFDPESGTFQNYSRDPAKEDSTLVSDWGTALLYASDGTLYYGTDIGLSVVDTLTGEVQNYIANPEEKGGLSNSVVNDLKEDSQGRIWIATSGGVELFDPSSKEFRSWGVKDGLPSRVVQSVVQDADGQMWLGTNRGLVRFNPTDSSMRVYRRSDGLSSDTFSARAVEQGRDDSLYFGTRDGLSYFLPSEIVDDVTPPTVWISDFKVFNRSIELRPGEEGPGVLSKSILLTDRVQLDYDQKVFSVSFVALDFTRSSQSEYAYRLLGFDRKWTQGKGIGEVTYTNLSPGNYTFEVKASNGDGYWSVSPRQLQIVVMPPFWDTLIFRLGVTILLLVICSVIIFWRLNDFRRQREVLAANVSRRTEQLRNANQELEVANSRYEETQSKIQEQNRELMKHRTNLEAMVSQRTKELEKAVEKAERSDRLKTAFLANMSHEIRTPMNAIIGLLDVLQIDTLTDAEREHYSAVIKQSSETLMTLIDDILDLSRIESGEANIQLELCNCDEVCEELFALFRHLAAGSSEGKVELKLVRDDMEGEKPDLDSDFVLSGLDPIRLKQVLTNLLSNAIKFTDSGQILFGYDSWSDETRSGIRFFVTDSGIGIAPEQLHLVFDRFHKLEKPNGRVYRGAGLGLTISKKLTELMGGTISVESELGVGTTFRVEFEREKESPKDLERSAAVDSYLETKHDEEAYLAGKRVLVVEDEEPNFIVLGKYLEKAKAIVVWAKNGVEAVARFDEEEFDLVLLDVKMPLMNGYEVLSHIRSVNTSIPVLMQTAHVMEAERRRSEELGANGFIAKPFTQGSLRSAIEQLQLA</sequence>
<keyword evidence="8" id="KW-0175">Coiled coil</keyword>
<evidence type="ECO:0000256" key="3">
    <source>
        <dbReference type="ARBA" id="ARBA00022553"/>
    </source>
</evidence>
<dbReference type="RefSeq" id="WP_185658376.1">
    <property type="nucleotide sequence ID" value="NZ_JACHVC010000001.1"/>
</dbReference>
<dbReference type="Pfam" id="PF02518">
    <property type="entry name" value="HATPase_c"/>
    <property type="match status" value="1"/>
</dbReference>
<dbReference type="CDD" id="cd16922">
    <property type="entry name" value="HATPase_EvgS-ArcB-TorS-like"/>
    <property type="match status" value="1"/>
</dbReference>
<dbReference type="InterPro" id="IPR003661">
    <property type="entry name" value="HisK_dim/P_dom"/>
</dbReference>
<dbReference type="Pfam" id="PF07495">
    <property type="entry name" value="Y_Y_Y"/>
    <property type="match status" value="1"/>
</dbReference>
<evidence type="ECO:0000256" key="7">
    <source>
        <dbReference type="PROSITE-ProRule" id="PRU00169"/>
    </source>
</evidence>
<dbReference type="Pfam" id="PF00072">
    <property type="entry name" value="Response_reg"/>
    <property type="match status" value="1"/>
</dbReference>
<dbReference type="InterPro" id="IPR011006">
    <property type="entry name" value="CheY-like_superfamily"/>
</dbReference>
<dbReference type="InterPro" id="IPR001789">
    <property type="entry name" value="Sig_transdc_resp-reg_receiver"/>
</dbReference>
<dbReference type="Pfam" id="PF00512">
    <property type="entry name" value="HisKA"/>
    <property type="match status" value="1"/>
</dbReference>
<evidence type="ECO:0000256" key="1">
    <source>
        <dbReference type="ARBA" id="ARBA00000085"/>
    </source>
</evidence>
<keyword evidence="4" id="KW-0808">Transferase</keyword>
<dbReference type="SUPFAM" id="SSF47384">
    <property type="entry name" value="Homodimeric domain of signal transducing histidine kinase"/>
    <property type="match status" value="1"/>
</dbReference>
<evidence type="ECO:0000256" key="6">
    <source>
        <dbReference type="ARBA" id="ARBA00023012"/>
    </source>
</evidence>
<evidence type="ECO:0000259" key="11">
    <source>
        <dbReference type="PROSITE" id="PS50110"/>
    </source>
</evidence>
<dbReference type="Proteomes" id="UP000526501">
    <property type="component" value="Unassembled WGS sequence"/>
</dbReference>
<dbReference type="PRINTS" id="PR00344">
    <property type="entry name" value="BCTRLSENSOR"/>
</dbReference>
<dbReference type="Pfam" id="PF07494">
    <property type="entry name" value="Reg_prop"/>
    <property type="match status" value="3"/>
</dbReference>
<dbReference type="InterPro" id="IPR004358">
    <property type="entry name" value="Sig_transdc_His_kin-like_C"/>
</dbReference>
<dbReference type="SUPFAM" id="SSF55874">
    <property type="entry name" value="ATPase domain of HSP90 chaperone/DNA topoisomerase II/histidine kinase"/>
    <property type="match status" value="1"/>
</dbReference>
<evidence type="ECO:0000313" key="13">
    <source>
        <dbReference type="Proteomes" id="UP000526501"/>
    </source>
</evidence>
<dbReference type="SUPFAM" id="SSF63829">
    <property type="entry name" value="Calcium-dependent phosphotriesterase"/>
    <property type="match status" value="2"/>
</dbReference>
<dbReference type="AlphaFoldDB" id="A0A7X1B324"/>
<dbReference type="PROSITE" id="PS50109">
    <property type="entry name" value="HIS_KIN"/>
    <property type="match status" value="1"/>
</dbReference>
<dbReference type="InterPro" id="IPR036097">
    <property type="entry name" value="HisK_dim/P_sf"/>
</dbReference>
<comment type="caution">
    <text evidence="12">The sequence shown here is derived from an EMBL/GenBank/DDBJ whole genome shotgun (WGS) entry which is preliminary data.</text>
</comment>
<dbReference type="InterPro" id="IPR036890">
    <property type="entry name" value="HATPase_C_sf"/>
</dbReference>
<feature type="domain" description="Response regulatory" evidence="11">
    <location>
        <begin position="1157"/>
        <end position="1271"/>
    </location>
</feature>
<keyword evidence="6" id="KW-0902">Two-component regulatory system</keyword>
<dbReference type="PANTHER" id="PTHR43547">
    <property type="entry name" value="TWO-COMPONENT HISTIDINE KINASE"/>
    <property type="match status" value="1"/>
</dbReference>
<dbReference type="InterPro" id="IPR013783">
    <property type="entry name" value="Ig-like_fold"/>
</dbReference>
<dbReference type="InterPro" id="IPR011110">
    <property type="entry name" value="Reg_prop"/>
</dbReference>
<proteinExistence type="predicted"/>
<dbReference type="Gene3D" id="2.130.10.10">
    <property type="entry name" value="YVTN repeat-like/Quinoprotein amine dehydrogenase"/>
    <property type="match status" value="2"/>
</dbReference>
<dbReference type="Gene3D" id="3.30.565.10">
    <property type="entry name" value="Histidine kinase-like ATPase, C-terminal domain"/>
    <property type="match status" value="1"/>
</dbReference>
<dbReference type="GO" id="GO:0000155">
    <property type="term" value="F:phosphorelay sensor kinase activity"/>
    <property type="evidence" value="ECO:0007669"/>
    <property type="project" value="InterPro"/>
</dbReference>
<dbReference type="Gene3D" id="2.60.40.10">
    <property type="entry name" value="Immunoglobulins"/>
    <property type="match status" value="1"/>
</dbReference>
<keyword evidence="9" id="KW-0472">Membrane</keyword>
<dbReference type="PROSITE" id="PS50110">
    <property type="entry name" value="RESPONSE_REGULATORY"/>
    <property type="match status" value="1"/>
</dbReference>
<feature type="domain" description="Histidine kinase" evidence="10">
    <location>
        <begin position="894"/>
        <end position="1127"/>
    </location>
</feature>